<dbReference type="Proteomes" id="UP001283361">
    <property type="component" value="Unassembled WGS sequence"/>
</dbReference>
<gene>
    <name evidence="2" type="ORF">RRG08_028741</name>
</gene>
<proteinExistence type="predicted"/>
<keyword evidence="1" id="KW-1133">Transmembrane helix</keyword>
<dbReference type="EMBL" id="JAWDGP010003672">
    <property type="protein sequence ID" value="KAK3771833.1"/>
    <property type="molecule type" value="Genomic_DNA"/>
</dbReference>
<evidence type="ECO:0000256" key="1">
    <source>
        <dbReference type="SAM" id="Phobius"/>
    </source>
</evidence>
<dbReference type="AlphaFoldDB" id="A0AAE0ZLU5"/>
<organism evidence="2 3">
    <name type="scientific">Elysia crispata</name>
    <name type="common">lettuce slug</name>
    <dbReference type="NCBI Taxonomy" id="231223"/>
    <lineage>
        <taxon>Eukaryota</taxon>
        <taxon>Metazoa</taxon>
        <taxon>Spiralia</taxon>
        <taxon>Lophotrochozoa</taxon>
        <taxon>Mollusca</taxon>
        <taxon>Gastropoda</taxon>
        <taxon>Heterobranchia</taxon>
        <taxon>Euthyneura</taxon>
        <taxon>Panpulmonata</taxon>
        <taxon>Sacoglossa</taxon>
        <taxon>Placobranchoidea</taxon>
        <taxon>Plakobranchidae</taxon>
        <taxon>Elysia</taxon>
    </lineage>
</organism>
<feature type="transmembrane region" description="Helical" evidence="1">
    <location>
        <begin position="79"/>
        <end position="102"/>
    </location>
</feature>
<sequence>MHSPVLLRPLRKQNKLFHRVSSMALSQREEPVRGRFTHDASWFTYVSPLVLYLSPRRVITVIHHCCGVPAATCSELMTLMMAAAAAAVAAAAALVAMVFQLWHGYHIYFPSRISRNNACYHRHALLVPHT</sequence>
<accession>A0AAE0ZLU5</accession>
<evidence type="ECO:0000313" key="3">
    <source>
        <dbReference type="Proteomes" id="UP001283361"/>
    </source>
</evidence>
<evidence type="ECO:0000313" key="2">
    <source>
        <dbReference type="EMBL" id="KAK3771833.1"/>
    </source>
</evidence>
<keyword evidence="3" id="KW-1185">Reference proteome</keyword>
<name>A0AAE0ZLU5_9GAST</name>
<comment type="caution">
    <text evidence="2">The sequence shown here is derived from an EMBL/GenBank/DDBJ whole genome shotgun (WGS) entry which is preliminary data.</text>
</comment>
<protein>
    <submittedName>
        <fullName evidence="2">Uncharacterized protein</fullName>
    </submittedName>
</protein>
<keyword evidence="1" id="KW-0812">Transmembrane</keyword>
<keyword evidence="1" id="KW-0472">Membrane</keyword>
<reference evidence="2" key="1">
    <citation type="journal article" date="2023" name="G3 (Bethesda)">
        <title>A reference genome for the long-term kleptoplast-retaining sea slug Elysia crispata morphotype clarki.</title>
        <authorList>
            <person name="Eastman K.E."/>
            <person name="Pendleton A.L."/>
            <person name="Shaikh M.A."/>
            <person name="Suttiyut T."/>
            <person name="Ogas R."/>
            <person name="Tomko P."/>
            <person name="Gavelis G."/>
            <person name="Widhalm J.R."/>
            <person name="Wisecaver J.H."/>
        </authorList>
    </citation>
    <scope>NUCLEOTIDE SEQUENCE</scope>
    <source>
        <strain evidence="2">ECLA1</strain>
    </source>
</reference>